<dbReference type="GO" id="GO:0005975">
    <property type="term" value="P:carbohydrate metabolic process"/>
    <property type="evidence" value="ECO:0007669"/>
    <property type="project" value="InterPro"/>
</dbReference>
<dbReference type="EMBL" id="RDSR01000025">
    <property type="protein sequence ID" value="RNE56991.1"/>
    <property type="molecule type" value="Genomic_DNA"/>
</dbReference>
<dbReference type="PANTHER" id="PTHR30480:SF13">
    <property type="entry name" value="BETA-HEXOSAMINIDASE"/>
    <property type="match status" value="1"/>
</dbReference>
<evidence type="ECO:0000256" key="6">
    <source>
        <dbReference type="SAM" id="SignalP"/>
    </source>
</evidence>
<evidence type="ECO:0000256" key="4">
    <source>
        <dbReference type="ARBA" id="ARBA00022801"/>
    </source>
</evidence>
<comment type="catalytic activity">
    <reaction evidence="1">
        <text>Hydrolysis of terminal non-reducing N-acetyl-D-hexosamine residues in N-acetyl-beta-D-hexosaminides.</text>
        <dbReference type="EC" id="3.2.1.52"/>
    </reaction>
</comment>
<dbReference type="PANTHER" id="PTHR30480">
    <property type="entry name" value="BETA-HEXOSAMINIDASE-RELATED"/>
    <property type="match status" value="1"/>
</dbReference>
<reference evidence="8 9" key="1">
    <citation type="submission" date="2018-11" db="EMBL/GenBank/DDBJ databases">
        <title>Cryobacterium sp. nov., isolated from rhizosphere soil of lettuce.</title>
        <authorList>
            <person name="Wang Y."/>
        </authorList>
    </citation>
    <scope>NUCLEOTIDE SEQUENCE [LARGE SCALE GENOMIC DNA]</scope>
    <source>
        <strain evidence="8 9">NEAU-85</strain>
    </source>
</reference>
<evidence type="ECO:0000256" key="5">
    <source>
        <dbReference type="ARBA" id="ARBA00023295"/>
    </source>
</evidence>
<proteinExistence type="inferred from homology"/>
<dbReference type="AlphaFoldDB" id="A0A3M8KUM6"/>
<dbReference type="SUPFAM" id="SSF51445">
    <property type="entry name" value="(Trans)glycosidases"/>
    <property type="match status" value="1"/>
</dbReference>
<feature type="domain" description="Glycoside hydrolase family 3 N-terminal" evidence="7">
    <location>
        <begin position="67"/>
        <end position="355"/>
    </location>
</feature>
<dbReference type="EC" id="3.2.1.52" evidence="3"/>
<dbReference type="GO" id="GO:0009254">
    <property type="term" value="P:peptidoglycan turnover"/>
    <property type="evidence" value="ECO:0007669"/>
    <property type="project" value="TreeGrafter"/>
</dbReference>
<dbReference type="InterPro" id="IPR036962">
    <property type="entry name" value="Glyco_hydro_3_N_sf"/>
</dbReference>
<comment type="similarity">
    <text evidence="2">Belongs to the glycosyl hydrolase 3 family.</text>
</comment>
<evidence type="ECO:0000313" key="9">
    <source>
        <dbReference type="Proteomes" id="UP000279859"/>
    </source>
</evidence>
<protein>
    <recommendedName>
        <fullName evidence="3">beta-N-acetylhexosaminidase</fullName>
        <ecNumber evidence="3">3.2.1.52</ecNumber>
    </recommendedName>
</protein>
<keyword evidence="6" id="KW-0732">Signal</keyword>
<gene>
    <name evidence="8" type="ORF">EEJ31_12580</name>
</gene>
<dbReference type="InterPro" id="IPR017853">
    <property type="entry name" value="GH"/>
</dbReference>
<name>A0A3M8KUM6_9MICO</name>
<dbReference type="Gene3D" id="3.20.20.300">
    <property type="entry name" value="Glycoside hydrolase, family 3, N-terminal domain"/>
    <property type="match status" value="1"/>
</dbReference>
<dbReference type="Proteomes" id="UP000279859">
    <property type="component" value="Unassembled WGS sequence"/>
</dbReference>
<dbReference type="GO" id="GO:0004563">
    <property type="term" value="F:beta-N-acetylhexosaminidase activity"/>
    <property type="evidence" value="ECO:0007669"/>
    <property type="project" value="UniProtKB-EC"/>
</dbReference>
<keyword evidence="5" id="KW-0326">Glycosidase</keyword>
<dbReference type="InterPro" id="IPR001764">
    <property type="entry name" value="Glyco_hydro_3_N"/>
</dbReference>
<organism evidence="8 9">
    <name type="scientific">Cryobacterium tepidiphilum</name>
    <dbReference type="NCBI Taxonomy" id="2486026"/>
    <lineage>
        <taxon>Bacteria</taxon>
        <taxon>Bacillati</taxon>
        <taxon>Actinomycetota</taxon>
        <taxon>Actinomycetes</taxon>
        <taxon>Micrococcales</taxon>
        <taxon>Microbacteriaceae</taxon>
        <taxon>Cryobacterium</taxon>
    </lineage>
</organism>
<evidence type="ECO:0000256" key="3">
    <source>
        <dbReference type="ARBA" id="ARBA00012663"/>
    </source>
</evidence>
<dbReference type="InterPro" id="IPR050226">
    <property type="entry name" value="NagZ_Beta-hexosaminidase"/>
</dbReference>
<accession>A0A3M8KUM6</accession>
<feature type="signal peptide" evidence="6">
    <location>
        <begin position="1"/>
        <end position="27"/>
    </location>
</feature>
<evidence type="ECO:0000313" key="8">
    <source>
        <dbReference type="EMBL" id="RNE56991.1"/>
    </source>
</evidence>
<keyword evidence="4 8" id="KW-0378">Hydrolase</keyword>
<evidence type="ECO:0000256" key="1">
    <source>
        <dbReference type="ARBA" id="ARBA00001231"/>
    </source>
</evidence>
<evidence type="ECO:0000259" key="7">
    <source>
        <dbReference type="Pfam" id="PF00933"/>
    </source>
</evidence>
<comment type="caution">
    <text evidence="8">The sequence shown here is derived from an EMBL/GenBank/DDBJ whole genome shotgun (WGS) entry which is preliminary data.</text>
</comment>
<dbReference type="Pfam" id="PF00933">
    <property type="entry name" value="Glyco_hydro_3"/>
    <property type="match status" value="1"/>
</dbReference>
<evidence type="ECO:0000256" key="2">
    <source>
        <dbReference type="ARBA" id="ARBA00005336"/>
    </source>
</evidence>
<sequence>MKYRGFGAFVGVACVALCVSCVGAPSAGEVVASTAASPSTSTSAPAVAATVPPSPADKAFAAMTDAQRVGQLFMIGCPSMSVSTDCLNTIKADHIGSVILDGNSTLSITQEKAITAALQRVAPAHNKLFIATDQEGGYVRRMRGSGFTDYSTALVQGTWYTADLQYWATTWGKQLKAAGINVNLAPVLDTVPPGDTHNPPIGDLDREYGHTPSIVSTQGNAVARGLAAGGVSATVKHFPGLGRVTANTDTTAGVTDRTTTATDAYLRPFAAAIKAKVPFVMMSTAIYTRIDAKNPAAFSRTIVTGLLHNTMGFRGVVISDDLGAAKQVAAYSVASRATRFIAAGGDMVLTVNVKQAHTMTTAVLVRMKTDAAFKKQVYAAALVVLKSKQARGLLA</sequence>
<keyword evidence="9" id="KW-1185">Reference proteome</keyword>
<feature type="chain" id="PRO_5038830005" description="beta-N-acetylhexosaminidase" evidence="6">
    <location>
        <begin position="28"/>
        <end position="395"/>
    </location>
</feature>